<organism evidence="1 2">
    <name type="scientific">Promicromonospora thailandica</name>
    <dbReference type="NCBI Taxonomy" id="765201"/>
    <lineage>
        <taxon>Bacteria</taxon>
        <taxon>Bacillati</taxon>
        <taxon>Actinomycetota</taxon>
        <taxon>Actinomycetes</taxon>
        <taxon>Micrococcales</taxon>
        <taxon>Promicromonosporaceae</taxon>
        <taxon>Promicromonospora</taxon>
    </lineage>
</organism>
<comment type="caution">
    <text evidence="1">The sequence shown here is derived from an EMBL/GenBank/DDBJ whole genome shotgun (WGS) entry which is preliminary data.</text>
</comment>
<dbReference type="Proteomes" id="UP001139493">
    <property type="component" value="Unassembled WGS sequence"/>
</dbReference>
<dbReference type="RefSeq" id="WP_253835206.1">
    <property type="nucleotide sequence ID" value="NZ_JAMTCS010000005.1"/>
</dbReference>
<keyword evidence="2" id="KW-1185">Reference proteome</keyword>
<name>A0A9X2G2D3_9MICO</name>
<gene>
    <name evidence="1" type="ORF">APR03_001958</name>
</gene>
<dbReference type="AlphaFoldDB" id="A0A9X2G2D3"/>
<sequence>MEQPPHNPDDDVPEQERLWPGEIDLTGAVSQDDALVDVIYDAISEVEGTENPVPEWGARTLARALANELPDPQSGALHRFAITGRVDKPMIGTELMSIYTSTRDAEIVEWIAHFDRYITSLPSDDAPEPGPPPAEEVPIGGTPLDQVRAYLRIAFAEADERGEPISQEDAQAIATMLGPLLPPDAAIRRFADTGETDPAALDECRRLVERSWRSPDLHTWAVRLQQYLVAHADASPPAEAPHREEHPQVAEGIREHGDAFRAFLTLPDTDSRASDLLDRFRAFYIGTYPGMDELLIDLTDIRHWRRAVSELEDRLGINGYVQLDSTRIEAMARETWDIVQIGQSWYVFNK</sequence>
<proteinExistence type="predicted"/>
<evidence type="ECO:0000313" key="1">
    <source>
        <dbReference type="EMBL" id="MCP2264620.1"/>
    </source>
</evidence>
<dbReference type="EMBL" id="JAMTCS010000005">
    <property type="protein sequence ID" value="MCP2264620.1"/>
    <property type="molecule type" value="Genomic_DNA"/>
</dbReference>
<evidence type="ECO:0000313" key="2">
    <source>
        <dbReference type="Proteomes" id="UP001139493"/>
    </source>
</evidence>
<accession>A0A9X2G2D3</accession>
<protein>
    <submittedName>
        <fullName evidence="1">Uncharacterized protein</fullName>
    </submittedName>
</protein>
<reference evidence="1" key="1">
    <citation type="submission" date="2022-06" db="EMBL/GenBank/DDBJ databases">
        <title>Genomic Encyclopedia of Archaeal and Bacterial Type Strains, Phase II (KMG-II): from individual species to whole genera.</title>
        <authorList>
            <person name="Goeker M."/>
        </authorList>
    </citation>
    <scope>NUCLEOTIDE SEQUENCE</scope>
    <source>
        <strain evidence="1">DSM 26652</strain>
    </source>
</reference>